<dbReference type="PATRIC" id="fig|1423730.4.peg.2058"/>
<name>A0A0R2F0N1_9LACO</name>
<dbReference type="SUPFAM" id="SSF50151">
    <property type="entry name" value="SacY-like RNA-binding domain"/>
    <property type="match status" value="1"/>
</dbReference>
<dbReference type="EMBL" id="AYZJ01000039">
    <property type="protein sequence ID" value="KRN21859.1"/>
    <property type="molecule type" value="Genomic_DNA"/>
</dbReference>
<dbReference type="SUPFAM" id="SSF63520">
    <property type="entry name" value="PTS-regulatory domain, PRD"/>
    <property type="match status" value="2"/>
</dbReference>
<accession>A0A0R2F0N1</accession>
<dbReference type="Gene3D" id="2.30.24.10">
    <property type="entry name" value="CAT RNA-binding domain"/>
    <property type="match status" value="1"/>
</dbReference>
<dbReference type="InterPro" id="IPR004341">
    <property type="entry name" value="CAT_RNA-bd_dom"/>
</dbReference>
<dbReference type="InterPro" id="IPR050661">
    <property type="entry name" value="BglG_antiterminators"/>
</dbReference>
<reference evidence="3 4" key="1">
    <citation type="journal article" date="2015" name="Genome Announc.">
        <title>Expanding the biotechnology potential of lactobacilli through comparative genomics of 213 strains and associated genera.</title>
        <authorList>
            <person name="Sun Z."/>
            <person name="Harris H.M."/>
            <person name="McCann A."/>
            <person name="Guo C."/>
            <person name="Argimon S."/>
            <person name="Zhang W."/>
            <person name="Yang X."/>
            <person name="Jeffery I.B."/>
            <person name="Cooney J.C."/>
            <person name="Kagawa T.F."/>
            <person name="Liu W."/>
            <person name="Song Y."/>
            <person name="Salvetti E."/>
            <person name="Wrobel A."/>
            <person name="Rasinkangas P."/>
            <person name="Parkhill J."/>
            <person name="Rea M.C."/>
            <person name="O'Sullivan O."/>
            <person name="Ritari J."/>
            <person name="Douillard F.P."/>
            <person name="Paul Ross R."/>
            <person name="Yang R."/>
            <person name="Briner A.E."/>
            <person name="Felis G.E."/>
            <person name="de Vos W.M."/>
            <person name="Barrangou R."/>
            <person name="Klaenhammer T.R."/>
            <person name="Caufield P.W."/>
            <person name="Cui Y."/>
            <person name="Zhang H."/>
            <person name="O'Toole P.W."/>
        </authorList>
    </citation>
    <scope>NUCLEOTIDE SEQUENCE [LARGE SCALE GENOMIC DNA]</scope>
    <source>
        <strain evidence="3 4">DSM 22697</strain>
    </source>
</reference>
<proteinExistence type="predicted"/>
<evidence type="ECO:0000313" key="3">
    <source>
        <dbReference type="EMBL" id="KRN21859.1"/>
    </source>
</evidence>
<dbReference type="SMART" id="SM01061">
    <property type="entry name" value="CAT_RBD"/>
    <property type="match status" value="1"/>
</dbReference>
<dbReference type="STRING" id="1423730.FC75_GL001978"/>
<dbReference type="PANTHER" id="PTHR30185">
    <property type="entry name" value="CRYPTIC BETA-GLUCOSIDE BGL OPERON ANTITERMINATOR"/>
    <property type="match status" value="1"/>
</dbReference>
<gene>
    <name evidence="3" type="ORF">FC75_GL001978</name>
</gene>
<dbReference type="GO" id="GO:0003723">
    <property type="term" value="F:RNA binding"/>
    <property type="evidence" value="ECO:0007669"/>
    <property type="project" value="InterPro"/>
</dbReference>
<feature type="domain" description="PRD" evidence="2">
    <location>
        <begin position="71"/>
        <end position="176"/>
    </location>
</feature>
<evidence type="ECO:0000256" key="1">
    <source>
        <dbReference type="ARBA" id="ARBA00022737"/>
    </source>
</evidence>
<dbReference type="InterPro" id="IPR036634">
    <property type="entry name" value="PRD_sf"/>
</dbReference>
<sequence length="286" mass="32598">MNILLISQVLNNNVILVEDGQDQQKIIWGRGIGFKAHAGNHYELQKTDRVFSAVPSDDEQWIGQFKELSEKIPREYFELTEKIIHLAQSQIDADFDEHLLIPLTDHIYFAVERVKMGLNLANPMLYDLKRFFSKEFAVGKQAQEMIQQLSGEPISDDEAGFITIHLVEHEIQNSKSSVDTFASFLEITTDVNNIIEAAFGRKFSDDSIAVNRLMTHLHYLILRSGSKHVTTTSPDDSALLEALKRGHPRAGNCLDQVVSYLAQKLDYKFTDSDRLYLLIHIVHITE</sequence>
<dbReference type="Pfam" id="PF00874">
    <property type="entry name" value="PRD"/>
    <property type="match status" value="2"/>
</dbReference>
<dbReference type="Gene3D" id="1.10.1790.10">
    <property type="entry name" value="PRD domain"/>
    <property type="match status" value="2"/>
</dbReference>
<organism evidence="3 4">
    <name type="scientific">Lacticaseibacillus camelliae DSM 22697 = JCM 13995</name>
    <dbReference type="NCBI Taxonomy" id="1423730"/>
    <lineage>
        <taxon>Bacteria</taxon>
        <taxon>Bacillati</taxon>
        <taxon>Bacillota</taxon>
        <taxon>Bacilli</taxon>
        <taxon>Lactobacillales</taxon>
        <taxon>Lactobacillaceae</taxon>
        <taxon>Lacticaseibacillus</taxon>
    </lineage>
</organism>
<protein>
    <submittedName>
        <fullName evidence="3">Transcriptional antiterminator lict</fullName>
    </submittedName>
</protein>
<dbReference type="Pfam" id="PF03123">
    <property type="entry name" value="CAT_RBD"/>
    <property type="match status" value="1"/>
</dbReference>
<dbReference type="Proteomes" id="UP000050865">
    <property type="component" value="Unassembled WGS sequence"/>
</dbReference>
<feature type="domain" description="PRD" evidence="2">
    <location>
        <begin position="179"/>
        <end position="286"/>
    </location>
</feature>
<comment type="caution">
    <text evidence="3">The sequence shown here is derived from an EMBL/GenBank/DDBJ whole genome shotgun (WGS) entry which is preliminary data.</text>
</comment>
<evidence type="ECO:0000259" key="2">
    <source>
        <dbReference type="PROSITE" id="PS51372"/>
    </source>
</evidence>
<dbReference type="AlphaFoldDB" id="A0A0R2F0N1"/>
<evidence type="ECO:0000313" key="4">
    <source>
        <dbReference type="Proteomes" id="UP000050865"/>
    </source>
</evidence>
<dbReference type="GO" id="GO:0006355">
    <property type="term" value="P:regulation of DNA-templated transcription"/>
    <property type="evidence" value="ECO:0007669"/>
    <property type="project" value="InterPro"/>
</dbReference>
<keyword evidence="4" id="KW-1185">Reference proteome</keyword>
<keyword evidence="1" id="KW-0677">Repeat</keyword>
<dbReference type="PROSITE" id="PS51372">
    <property type="entry name" value="PRD_2"/>
    <property type="match status" value="2"/>
</dbReference>
<dbReference type="InterPro" id="IPR011608">
    <property type="entry name" value="PRD"/>
</dbReference>
<dbReference type="InterPro" id="IPR036650">
    <property type="entry name" value="CAT_RNA-bd_dom_sf"/>
</dbReference>
<dbReference type="PANTHER" id="PTHR30185:SF15">
    <property type="entry name" value="CRYPTIC BETA-GLUCOSIDE BGL OPERON ANTITERMINATOR"/>
    <property type="match status" value="1"/>
</dbReference>